<dbReference type="SUPFAM" id="SSF53474">
    <property type="entry name" value="alpha/beta-Hydrolases"/>
    <property type="match status" value="1"/>
</dbReference>
<sequence>MTYPKPPGQERPYPKPTRTGKIPFKIPNHDIQGETAYEIYGDLKSGKTPLITLHGGPGFQHSYLLPMSLLLIDYGIPVIMYDQIGCGESTRYPDRMGDTAFWNPELFIAELGNLKEALGIEAFDLLGQSWGGMLAAQYVTTVQPKGLRKLIISDSLAAMRLWQNSANKLRKSLPAEIQETMARCEKEGKMESPEYEAACNEFNKRYSCRLDPIPAELAGPIEALTTDATVAMTMFGPSDFIVTGSLKDWSIEEDLKKLTPEVVPGGMLLMNGYFDVAQDEVMFPFFKEPSTKVKWVRFGLSSHCPQLEETEKYVKALGDFLES</sequence>
<dbReference type="KEGG" id="psco:LY89DRAFT_591866"/>
<dbReference type="PANTHER" id="PTHR43194:SF2">
    <property type="entry name" value="PEROXISOMAL MEMBRANE PROTEIN LPX1"/>
    <property type="match status" value="1"/>
</dbReference>
<evidence type="ECO:0000256" key="3">
    <source>
        <dbReference type="SAM" id="MobiDB-lite"/>
    </source>
</evidence>
<protein>
    <submittedName>
        <fullName evidence="5">Proline-specific peptidase</fullName>
    </submittedName>
</protein>
<name>A0A194WYE2_MOLSC</name>
<organism evidence="5 6">
    <name type="scientific">Mollisia scopiformis</name>
    <name type="common">Conifer needle endophyte fungus</name>
    <name type="synonym">Phialocephala scopiformis</name>
    <dbReference type="NCBI Taxonomy" id="149040"/>
    <lineage>
        <taxon>Eukaryota</taxon>
        <taxon>Fungi</taxon>
        <taxon>Dikarya</taxon>
        <taxon>Ascomycota</taxon>
        <taxon>Pezizomycotina</taxon>
        <taxon>Leotiomycetes</taxon>
        <taxon>Helotiales</taxon>
        <taxon>Mollisiaceae</taxon>
        <taxon>Mollisia</taxon>
    </lineage>
</organism>
<dbReference type="Pfam" id="PF00561">
    <property type="entry name" value="Abhydrolase_1"/>
    <property type="match status" value="1"/>
</dbReference>
<dbReference type="Gene3D" id="3.40.50.1820">
    <property type="entry name" value="alpha/beta hydrolase"/>
    <property type="match status" value="1"/>
</dbReference>
<dbReference type="RefSeq" id="XP_018067336.1">
    <property type="nucleotide sequence ID" value="XM_018209669.1"/>
</dbReference>
<evidence type="ECO:0000313" key="5">
    <source>
        <dbReference type="EMBL" id="KUJ12981.1"/>
    </source>
</evidence>
<reference evidence="5 6" key="1">
    <citation type="submission" date="2015-10" db="EMBL/GenBank/DDBJ databases">
        <title>Full genome of DAOMC 229536 Phialocephala scopiformis, a fungal endophyte of spruce producing the potent anti-insectan compound rugulosin.</title>
        <authorList>
            <consortium name="DOE Joint Genome Institute"/>
            <person name="Walker A.K."/>
            <person name="Frasz S.L."/>
            <person name="Seifert K.A."/>
            <person name="Miller J.D."/>
            <person name="Mondo S.J."/>
            <person name="Labutti K."/>
            <person name="Lipzen A."/>
            <person name="Dockter R."/>
            <person name="Kennedy M."/>
            <person name="Grigoriev I.V."/>
            <person name="Spatafora J.W."/>
        </authorList>
    </citation>
    <scope>NUCLEOTIDE SEQUENCE [LARGE SCALE GENOMIC DNA]</scope>
    <source>
        <strain evidence="5 6">CBS 120377</strain>
    </source>
</reference>
<dbReference type="InterPro" id="IPR002410">
    <property type="entry name" value="Peptidase_S33"/>
</dbReference>
<dbReference type="InterPro" id="IPR000073">
    <property type="entry name" value="AB_hydrolase_1"/>
</dbReference>
<dbReference type="PIRSF" id="PIRSF005539">
    <property type="entry name" value="Pept_S33_TRI_F1"/>
    <property type="match status" value="1"/>
</dbReference>
<dbReference type="GeneID" id="28819395"/>
<keyword evidence="2" id="KW-0378">Hydrolase</keyword>
<dbReference type="GO" id="GO:0008233">
    <property type="term" value="F:peptidase activity"/>
    <property type="evidence" value="ECO:0007669"/>
    <property type="project" value="InterPro"/>
</dbReference>
<dbReference type="Proteomes" id="UP000070700">
    <property type="component" value="Unassembled WGS sequence"/>
</dbReference>
<comment type="similarity">
    <text evidence="1">Belongs to the peptidase S33 family.</text>
</comment>
<dbReference type="PANTHER" id="PTHR43194">
    <property type="entry name" value="HYDROLASE ALPHA/BETA FOLD FAMILY"/>
    <property type="match status" value="1"/>
</dbReference>
<evidence type="ECO:0000259" key="4">
    <source>
        <dbReference type="Pfam" id="PF00561"/>
    </source>
</evidence>
<proteinExistence type="inferred from homology"/>
<dbReference type="OrthoDB" id="190201at2759"/>
<evidence type="ECO:0000256" key="2">
    <source>
        <dbReference type="ARBA" id="ARBA00022801"/>
    </source>
</evidence>
<accession>A0A194WYE2</accession>
<evidence type="ECO:0000313" key="6">
    <source>
        <dbReference type="Proteomes" id="UP000070700"/>
    </source>
</evidence>
<dbReference type="EMBL" id="KQ947423">
    <property type="protein sequence ID" value="KUJ12981.1"/>
    <property type="molecule type" value="Genomic_DNA"/>
</dbReference>
<dbReference type="GO" id="GO:0006508">
    <property type="term" value="P:proteolysis"/>
    <property type="evidence" value="ECO:0007669"/>
    <property type="project" value="InterPro"/>
</dbReference>
<keyword evidence="6" id="KW-1185">Reference proteome</keyword>
<dbReference type="InterPro" id="IPR029058">
    <property type="entry name" value="AB_hydrolase_fold"/>
</dbReference>
<feature type="region of interest" description="Disordered" evidence="3">
    <location>
        <begin position="1"/>
        <end position="20"/>
    </location>
</feature>
<evidence type="ECO:0000256" key="1">
    <source>
        <dbReference type="ARBA" id="ARBA00010088"/>
    </source>
</evidence>
<dbReference type="InterPro" id="IPR005945">
    <property type="entry name" value="Pro_imino_pep"/>
</dbReference>
<dbReference type="InterPro" id="IPR050228">
    <property type="entry name" value="Carboxylesterase_BioH"/>
</dbReference>
<dbReference type="PRINTS" id="PR00793">
    <property type="entry name" value="PROAMNOPTASE"/>
</dbReference>
<gene>
    <name evidence="5" type="ORF">LY89DRAFT_591866</name>
</gene>
<dbReference type="AlphaFoldDB" id="A0A194WYE2"/>
<feature type="domain" description="AB hydrolase-1" evidence="4">
    <location>
        <begin position="49"/>
        <end position="185"/>
    </location>
</feature>
<dbReference type="InParanoid" id="A0A194WYE2"/>
<dbReference type="NCBIfam" id="TIGR01250">
    <property type="entry name" value="pro_imino_pep_2"/>
    <property type="match status" value="1"/>
</dbReference>